<evidence type="ECO:0000259" key="1">
    <source>
        <dbReference type="Pfam" id="PF04287"/>
    </source>
</evidence>
<gene>
    <name evidence="2" type="ORF">DES49_0877</name>
</gene>
<evidence type="ECO:0000313" key="3">
    <source>
        <dbReference type="Proteomes" id="UP000295830"/>
    </source>
</evidence>
<reference evidence="2 3" key="1">
    <citation type="submission" date="2019-03" db="EMBL/GenBank/DDBJ databases">
        <title>Genomic Encyclopedia of Type Strains, Phase IV (KMG-IV): sequencing the most valuable type-strain genomes for metagenomic binning, comparative biology and taxonomic classification.</title>
        <authorList>
            <person name="Goeker M."/>
        </authorList>
    </citation>
    <scope>NUCLEOTIDE SEQUENCE [LARGE SCALE GENOMIC DNA]</scope>
    <source>
        <strain evidence="2 3">DSM 15505</strain>
    </source>
</reference>
<dbReference type="PANTHER" id="PTHR39586:SF1">
    <property type="entry name" value="CYTOPLASMIC PROTEIN"/>
    <property type="match status" value="1"/>
</dbReference>
<protein>
    <submittedName>
        <fullName evidence="2">Uncharacterized protein YqcC (DUF446 family)</fullName>
    </submittedName>
</protein>
<dbReference type="GO" id="GO:0044010">
    <property type="term" value="P:single-species biofilm formation"/>
    <property type="evidence" value="ECO:0007669"/>
    <property type="project" value="TreeGrafter"/>
</dbReference>
<dbReference type="Pfam" id="PF04287">
    <property type="entry name" value="DUF446"/>
    <property type="match status" value="1"/>
</dbReference>
<comment type="caution">
    <text evidence="2">The sequence shown here is derived from an EMBL/GenBank/DDBJ whole genome shotgun (WGS) entry which is preliminary data.</text>
</comment>
<sequence>MTDPQHARQMLDEALAEVEAQLRHHGLLESEPPAPEALASRQPFCIDTLRFPQWVQFVFLPQLSERLNADDPMPDYCEVAPMAEEYFRTEQMAADAFIEALRELDRLVTASH</sequence>
<dbReference type="RefSeq" id="WP_243864885.1">
    <property type="nucleotide sequence ID" value="NZ_SOAX01000002.1"/>
</dbReference>
<dbReference type="InterPro" id="IPR007384">
    <property type="entry name" value="UCP006257"/>
</dbReference>
<keyword evidence="3" id="KW-1185">Reference proteome</keyword>
<dbReference type="SUPFAM" id="SSF158452">
    <property type="entry name" value="YqcC-like"/>
    <property type="match status" value="1"/>
</dbReference>
<evidence type="ECO:0000313" key="2">
    <source>
        <dbReference type="EMBL" id="TDT43067.1"/>
    </source>
</evidence>
<organism evidence="2 3">
    <name type="scientific">Halospina denitrificans</name>
    <dbReference type="NCBI Taxonomy" id="332522"/>
    <lineage>
        <taxon>Bacteria</taxon>
        <taxon>Pseudomonadati</taxon>
        <taxon>Pseudomonadota</taxon>
        <taxon>Gammaproteobacteria</taxon>
        <taxon>Halospina</taxon>
    </lineage>
</organism>
<proteinExistence type="predicted"/>
<dbReference type="EMBL" id="SOAX01000002">
    <property type="protein sequence ID" value="TDT43067.1"/>
    <property type="molecule type" value="Genomic_DNA"/>
</dbReference>
<dbReference type="Proteomes" id="UP000295830">
    <property type="component" value="Unassembled WGS sequence"/>
</dbReference>
<dbReference type="PANTHER" id="PTHR39586">
    <property type="entry name" value="CYTOPLASMIC PROTEIN-RELATED"/>
    <property type="match status" value="1"/>
</dbReference>
<dbReference type="InterPro" id="IPR023376">
    <property type="entry name" value="YqcC-like_dom"/>
</dbReference>
<name>A0A4R7JZK3_9GAMM</name>
<dbReference type="AlphaFoldDB" id="A0A4R7JZK3"/>
<accession>A0A4R7JZK3</accession>
<dbReference type="InterPro" id="IPR036814">
    <property type="entry name" value="YqcC-like_sf"/>
</dbReference>
<feature type="domain" description="YqcC-like" evidence="1">
    <location>
        <begin position="12"/>
        <end position="107"/>
    </location>
</feature>
<dbReference type="Gene3D" id="1.20.1440.40">
    <property type="entry name" value="YqcC-like"/>
    <property type="match status" value="1"/>
</dbReference>